<dbReference type="EMBL" id="JRNU01000005">
    <property type="protein sequence ID" value="KGF52916.1"/>
    <property type="molecule type" value="Genomic_DNA"/>
</dbReference>
<evidence type="ECO:0000313" key="2">
    <source>
        <dbReference type="EMBL" id="KGF52916.1"/>
    </source>
</evidence>
<dbReference type="Proteomes" id="UP000029614">
    <property type="component" value="Unassembled WGS sequence"/>
</dbReference>
<protein>
    <submittedName>
        <fullName evidence="2">Uncharacterized protein</fullName>
    </submittedName>
</protein>
<evidence type="ECO:0000313" key="3">
    <source>
        <dbReference type="Proteomes" id="UP000029614"/>
    </source>
</evidence>
<name>A0A096B1T5_9BACT</name>
<reference evidence="2 3" key="1">
    <citation type="submission" date="2014-07" db="EMBL/GenBank/DDBJ databases">
        <authorList>
            <person name="McCorrison J."/>
            <person name="Sanka R."/>
            <person name="Torralba M."/>
            <person name="Gillis M."/>
            <person name="Haft D.H."/>
            <person name="Methe B."/>
            <person name="Sutton G."/>
            <person name="Nelson K.E."/>
        </authorList>
    </citation>
    <scope>NUCLEOTIDE SEQUENCE [LARGE SCALE GENOMIC DNA]</scope>
    <source>
        <strain evidence="2 3">DNF00058</strain>
    </source>
</reference>
<comment type="caution">
    <text evidence="2">The sequence shown here is derived from an EMBL/GenBank/DDBJ whole genome shotgun (WGS) entry which is preliminary data.</text>
</comment>
<proteinExistence type="predicted"/>
<dbReference type="AlphaFoldDB" id="A0A096B1T5"/>
<feature type="region of interest" description="Disordered" evidence="1">
    <location>
        <begin position="44"/>
        <end position="64"/>
    </location>
</feature>
<gene>
    <name evidence="2" type="ORF">HMPREF9302_01895</name>
</gene>
<feature type="compositionally biased region" description="Acidic residues" evidence="1">
    <location>
        <begin position="50"/>
        <end position="64"/>
    </location>
</feature>
<dbReference type="RefSeq" id="WP_036854196.1">
    <property type="nucleotide sequence ID" value="NZ_JRNU01000005.1"/>
</dbReference>
<keyword evidence="3" id="KW-1185">Reference proteome</keyword>
<evidence type="ECO:0000256" key="1">
    <source>
        <dbReference type="SAM" id="MobiDB-lite"/>
    </source>
</evidence>
<organism evidence="2 3">
    <name type="scientific">Prevotella amnii DNF00058</name>
    <dbReference type="NCBI Taxonomy" id="1401066"/>
    <lineage>
        <taxon>Bacteria</taxon>
        <taxon>Pseudomonadati</taxon>
        <taxon>Bacteroidota</taxon>
        <taxon>Bacteroidia</taxon>
        <taxon>Bacteroidales</taxon>
        <taxon>Prevotellaceae</taxon>
        <taxon>Prevotella</taxon>
    </lineage>
</organism>
<sequence length="64" mass="7010">MRKKEEKKLPYCKPMAYLMTMPGYMPLMAGSIQADITGTIDGGNISGEVTTDDDNLIGQEIPDD</sequence>
<accession>A0A096B1T5</accession>